<organism evidence="2 3">
    <name type="scientific">Deinococcus multiflagellatus</name>
    <dbReference type="NCBI Taxonomy" id="1656887"/>
    <lineage>
        <taxon>Bacteria</taxon>
        <taxon>Thermotogati</taxon>
        <taxon>Deinococcota</taxon>
        <taxon>Deinococci</taxon>
        <taxon>Deinococcales</taxon>
        <taxon>Deinococcaceae</taxon>
        <taxon>Deinococcus</taxon>
    </lineage>
</organism>
<dbReference type="PANTHER" id="PTHR34580:SF1">
    <property type="entry name" value="PROTEIN PAFC"/>
    <property type="match status" value="1"/>
</dbReference>
<dbReference type="RefSeq" id="WP_380059174.1">
    <property type="nucleotide sequence ID" value="NZ_JBHSWB010000003.1"/>
</dbReference>
<keyword evidence="3" id="KW-1185">Reference proteome</keyword>
<feature type="domain" description="WYL" evidence="1">
    <location>
        <begin position="91"/>
        <end position="162"/>
    </location>
</feature>
<comment type="caution">
    <text evidence="2">The sequence shown here is derived from an EMBL/GenBank/DDBJ whole genome shotgun (WGS) entry which is preliminary data.</text>
</comment>
<reference evidence="3" key="1">
    <citation type="journal article" date="2019" name="Int. J. Syst. Evol. Microbiol.">
        <title>The Global Catalogue of Microorganisms (GCM) 10K type strain sequencing project: providing services to taxonomists for standard genome sequencing and annotation.</title>
        <authorList>
            <consortium name="The Broad Institute Genomics Platform"/>
            <consortium name="The Broad Institute Genome Sequencing Center for Infectious Disease"/>
            <person name="Wu L."/>
            <person name="Ma J."/>
        </authorList>
    </citation>
    <scope>NUCLEOTIDE SEQUENCE [LARGE SCALE GENOMIC DNA]</scope>
    <source>
        <strain evidence="3">CCUG 63830</strain>
    </source>
</reference>
<protein>
    <submittedName>
        <fullName evidence="2">Helix-turn-helix transcriptional regulator</fullName>
    </submittedName>
</protein>
<evidence type="ECO:0000313" key="2">
    <source>
        <dbReference type="EMBL" id="MFC6663402.1"/>
    </source>
</evidence>
<sequence length="258" mass="28961">MIWNAWNRTSSAGRAAPRHVIETHRSKLHPVEVLALHAAARLMYHRAAGQQTHHLSALKKLTSWLPAHVQDVAQRSVRDMGRRPSREDLNMEKVAAAWIGAHPLRFEYQKPGGSGAWRTNILEIYLVEAHPQNLDLYIIGRETSFHRDVRTFKLSRLSQLQVLTDQQYTIPPDFDPLAFFQSAWGVVGAQGNATEPVTLRFRADAAYRILEGGYAHLKVNPRAEDGSVVATLRAPWTAAACRAKYCRGSTALAPAWRC</sequence>
<dbReference type="InterPro" id="IPR026881">
    <property type="entry name" value="WYL_dom"/>
</dbReference>
<name>A0ABW1ZSR3_9DEIO</name>
<dbReference type="EMBL" id="JBHSWB010000003">
    <property type="protein sequence ID" value="MFC6663402.1"/>
    <property type="molecule type" value="Genomic_DNA"/>
</dbReference>
<dbReference type="Proteomes" id="UP001596317">
    <property type="component" value="Unassembled WGS sequence"/>
</dbReference>
<dbReference type="PANTHER" id="PTHR34580">
    <property type="match status" value="1"/>
</dbReference>
<accession>A0ABW1ZSR3</accession>
<dbReference type="InterPro" id="IPR051534">
    <property type="entry name" value="CBASS_pafABC_assoc_protein"/>
</dbReference>
<evidence type="ECO:0000313" key="3">
    <source>
        <dbReference type="Proteomes" id="UP001596317"/>
    </source>
</evidence>
<proteinExistence type="predicted"/>
<dbReference type="Pfam" id="PF13280">
    <property type="entry name" value="WYL"/>
    <property type="match status" value="1"/>
</dbReference>
<gene>
    <name evidence="2" type="ORF">ACFP90_25565</name>
</gene>
<evidence type="ECO:0000259" key="1">
    <source>
        <dbReference type="Pfam" id="PF13280"/>
    </source>
</evidence>